<evidence type="ECO:0000313" key="2">
    <source>
        <dbReference type="RefSeq" id="XP_073795673.1"/>
    </source>
</evidence>
<accession>A0AC58IN68</accession>
<dbReference type="Proteomes" id="UP000000437">
    <property type="component" value="Chromosome 23"/>
</dbReference>
<proteinExistence type="predicted"/>
<name>A0AC58IN68_DANRE</name>
<keyword evidence="1" id="KW-1185">Reference proteome</keyword>
<evidence type="ECO:0000313" key="1">
    <source>
        <dbReference type="Proteomes" id="UP000000437"/>
    </source>
</evidence>
<dbReference type="RefSeq" id="XP_073795673.1">
    <property type="nucleotide sequence ID" value="XM_073939572.1"/>
</dbReference>
<protein>
    <submittedName>
        <fullName evidence="2">Uncharacterized protein isoform X1</fullName>
    </submittedName>
</protein>
<sequence>MELQINPSESEAFDAINHISSSTHMFDNQTQKAKIEVIDLTVEEEEEEKIAGQQESLREEKFDPAPGTSAPKRPRIVYTPYVNKRQKISETPVQEEYDTDEDDDEDAESDPWTPLASPLSPYASPSEPNPSAINFNLSEDPWCEQGASNSGHHESTQGGAHQPIYPFQAPVEEEEEEEEEEDAEDVERPQRPQQNQEAGSVSKQRNIKDFYESPAYCLIREYLDRYEVKINALADSIGQQQRVIENVKDFLSEQQRRMDEKIGELQQLMGKSERGHRLITKLLIFIRHSLMDE</sequence>
<reference evidence="2" key="1">
    <citation type="submission" date="2025-08" db="UniProtKB">
        <authorList>
            <consortium name="RefSeq"/>
        </authorList>
    </citation>
    <scope>IDENTIFICATION</scope>
    <source>
        <strain evidence="2">Tuebingen</strain>
        <tissue evidence="2">Fibroblasts and whole tissue</tissue>
    </source>
</reference>
<gene>
    <name evidence="2" type="primary">LOC101882499</name>
</gene>
<organism evidence="1 2">
    <name type="scientific">Danio rerio</name>
    <name type="common">Zebrafish</name>
    <name type="synonym">Brachydanio rerio</name>
    <dbReference type="NCBI Taxonomy" id="7955"/>
    <lineage>
        <taxon>Eukaryota</taxon>
        <taxon>Metazoa</taxon>
        <taxon>Chordata</taxon>
        <taxon>Craniata</taxon>
        <taxon>Vertebrata</taxon>
        <taxon>Euteleostomi</taxon>
        <taxon>Actinopterygii</taxon>
        <taxon>Neopterygii</taxon>
        <taxon>Teleostei</taxon>
        <taxon>Ostariophysi</taxon>
        <taxon>Cypriniformes</taxon>
        <taxon>Danionidae</taxon>
        <taxon>Danioninae</taxon>
        <taxon>Danio</taxon>
    </lineage>
</organism>